<evidence type="ECO:0000256" key="1">
    <source>
        <dbReference type="ARBA" id="ARBA00004196"/>
    </source>
</evidence>
<accession>A0A9E6XV77</accession>
<dbReference type="Gene3D" id="3.40.50.2300">
    <property type="match status" value="2"/>
</dbReference>
<comment type="subcellular location">
    <subcellularLocation>
        <location evidence="1">Cell envelope</location>
    </subcellularLocation>
</comment>
<feature type="signal peptide" evidence="5">
    <location>
        <begin position="1"/>
        <end position="26"/>
    </location>
</feature>
<dbReference type="PANTHER" id="PTHR46847">
    <property type="entry name" value="D-ALLOSE-BINDING PERIPLASMIC PROTEIN-RELATED"/>
    <property type="match status" value="1"/>
</dbReference>
<feature type="domain" description="Periplasmic binding protein" evidence="6">
    <location>
        <begin position="101"/>
        <end position="357"/>
    </location>
</feature>
<dbReference type="KEGG" id="sbae:DSM104329_00765"/>
<dbReference type="Proteomes" id="UP001162834">
    <property type="component" value="Chromosome"/>
</dbReference>
<keyword evidence="8" id="KW-1185">Reference proteome</keyword>
<evidence type="ECO:0000259" key="6">
    <source>
        <dbReference type="Pfam" id="PF13407"/>
    </source>
</evidence>
<gene>
    <name evidence="7" type="ORF">DSM104329_00765</name>
</gene>
<dbReference type="GO" id="GO:0030313">
    <property type="term" value="C:cell envelope"/>
    <property type="evidence" value="ECO:0007669"/>
    <property type="project" value="UniProtKB-SubCell"/>
</dbReference>
<dbReference type="GO" id="GO:0030246">
    <property type="term" value="F:carbohydrate binding"/>
    <property type="evidence" value="ECO:0007669"/>
    <property type="project" value="UniProtKB-ARBA"/>
</dbReference>
<feature type="region of interest" description="Disordered" evidence="4">
    <location>
        <begin position="33"/>
        <end position="61"/>
    </location>
</feature>
<reference evidence="7" key="1">
    <citation type="journal article" date="2022" name="Int. J. Syst. Evol. Microbiol.">
        <title>Pseudomonas aegrilactucae sp. nov. and Pseudomonas morbosilactucae sp. nov., pathogens causing bacterial rot of lettuce in Japan.</title>
        <authorList>
            <person name="Sawada H."/>
            <person name="Fujikawa T."/>
            <person name="Satou M."/>
        </authorList>
    </citation>
    <scope>NUCLEOTIDE SEQUENCE</scope>
    <source>
        <strain evidence="7">0166_1</strain>
    </source>
</reference>
<name>A0A9E6XV77_9ACTN</name>
<proteinExistence type="inferred from homology"/>
<dbReference type="SUPFAM" id="SSF53822">
    <property type="entry name" value="Periplasmic binding protein-like I"/>
    <property type="match status" value="1"/>
</dbReference>
<dbReference type="InterPro" id="IPR028082">
    <property type="entry name" value="Peripla_BP_I"/>
</dbReference>
<sequence>MRAGGSRIARIAAVIALGSSVGLGLAACGSSGDSSGGSSGTSATAPASTATTTTAGSDASGASEFQTALDKYYKGTYTEPAGDPVKPPGGKNVWVVSVGQNIETSQNAAAAMKEAGKKLGWKVTVVDGKFDPNSQLQGVEQAIVAGADGIVDLYIDCDTIKSGVARAKSKGIPVIGIEAQDCSPGLFAGSVLYAGGQSFQDWIKEWGVVQADWTVAKMGGQGEVILANQNDAVTLQLEAQGSLEELKKCADCTVKKFTFTGAELGPKLQQKIQQALIQSPNATGFIAPYDAVLTSGGASALKASGRLPKMSVMGGEGSTAGIQLIHDNGGMDACVGLPTGWEGYAAFDGLARAFAGQDPVSADSGIGLQVCDADHNLPPAGEAYKPPIDYKAAYHKLWGVG</sequence>
<dbReference type="EMBL" id="CP087164">
    <property type="protein sequence ID" value="UGS34387.1"/>
    <property type="molecule type" value="Genomic_DNA"/>
</dbReference>
<feature type="chain" id="PRO_5038812909" description="Periplasmic binding protein domain-containing protein" evidence="5">
    <location>
        <begin position="27"/>
        <end position="401"/>
    </location>
</feature>
<evidence type="ECO:0000313" key="7">
    <source>
        <dbReference type="EMBL" id="UGS34387.1"/>
    </source>
</evidence>
<dbReference type="AlphaFoldDB" id="A0A9E6XV77"/>
<protein>
    <recommendedName>
        <fullName evidence="6">Periplasmic binding protein domain-containing protein</fullName>
    </recommendedName>
</protein>
<dbReference type="PROSITE" id="PS51257">
    <property type="entry name" value="PROKAR_LIPOPROTEIN"/>
    <property type="match status" value="1"/>
</dbReference>
<evidence type="ECO:0000256" key="2">
    <source>
        <dbReference type="ARBA" id="ARBA00007639"/>
    </source>
</evidence>
<organism evidence="7 8">
    <name type="scientific">Capillimicrobium parvum</name>
    <dbReference type="NCBI Taxonomy" id="2884022"/>
    <lineage>
        <taxon>Bacteria</taxon>
        <taxon>Bacillati</taxon>
        <taxon>Actinomycetota</taxon>
        <taxon>Thermoleophilia</taxon>
        <taxon>Solirubrobacterales</taxon>
        <taxon>Capillimicrobiaceae</taxon>
        <taxon>Capillimicrobium</taxon>
    </lineage>
</organism>
<dbReference type="PANTHER" id="PTHR46847:SF1">
    <property type="entry name" value="D-ALLOSE-BINDING PERIPLASMIC PROTEIN-RELATED"/>
    <property type="match status" value="1"/>
</dbReference>
<feature type="compositionally biased region" description="Low complexity" evidence="4">
    <location>
        <begin position="40"/>
        <end position="61"/>
    </location>
</feature>
<evidence type="ECO:0000256" key="4">
    <source>
        <dbReference type="SAM" id="MobiDB-lite"/>
    </source>
</evidence>
<evidence type="ECO:0000256" key="3">
    <source>
        <dbReference type="ARBA" id="ARBA00022729"/>
    </source>
</evidence>
<dbReference type="Pfam" id="PF13407">
    <property type="entry name" value="Peripla_BP_4"/>
    <property type="match status" value="1"/>
</dbReference>
<dbReference type="InterPro" id="IPR025997">
    <property type="entry name" value="SBP_2_dom"/>
</dbReference>
<evidence type="ECO:0000313" key="8">
    <source>
        <dbReference type="Proteomes" id="UP001162834"/>
    </source>
</evidence>
<keyword evidence="3 5" id="KW-0732">Signal</keyword>
<comment type="similarity">
    <text evidence="2">Belongs to the bacterial solute-binding protein 2 family.</text>
</comment>
<evidence type="ECO:0000256" key="5">
    <source>
        <dbReference type="SAM" id="SignalP"/>
    </source>
</evidence>
<dbReference type="CDD" id="cd01536">
    <property type="entry name" value="PBP1_ABC_sugar_binding-like"/>
    <property type="match status" value="1"/>
</dbReference>